<dbReference type="InterPro" id="IPR014314">
    <property type="entry name" value="Succ_DH_cytb556"/>
</dbReference>
<accession>F0XJN7</accession>
<dbReference type="NCBIfam" id="TIGR02970">
    <property type="entry name" value="succ_dehyd_cytB"/>
    <property type="match status" value="1"/>
</dbReference>
<evidence type="ECO:0000256" key="7">
    <source>
        <dbReference type="ARBA" id="ARBA00023136"/>
    </source>
</evidence>
<dbReference type="GO" id="GO:0016020">
    <property type="term" value="C:membrane"/>
    <property type="evidence" value="ECO:0007669"/>
    <property type="project" value="UniProtKB-SubCell"/>
</dbReference>
<keyword evidence="2" id="KW-0349">Heme</keyword>
<dbReference type="GO" id="GO:0005739">
    <property type="term" value="C:mitochondrion"/>
    <property type="evidence" value="ECO:0007669"/>
    <property type="project" value="GOC"/>
</dbReference>
<evidence type="ECO:0000256" key="5">
    <source>
        <dbReference type="ARBA" id="ARBA00022989"/>
    </source>
</evidence>
<dbReference type="Pfam" id="PF01127">
    <property type="entry name" value="Sdh_cyt"/>
    <property type="match status" value="1"/>
</dbReference>
<dbReference type="PANTHER" id="PTHR10978:SF5">
    <property type="entry name" value="SUCCINATE DEHYDROGENASE CYTOCHROME B560 SUBUNIT, MITOCHONDRIAL"/>
    <property type="match status" value="1"/>
</dbReference>
<feature type="transmembrane region" description="Helical" evidence="9">
    <location>
        <begin position="590"/>
        <end position="611"/>
    </location>
</feature>
<evidence type="ECO:0000256" key="3">
    <source>
        <dbReference type="ARBA" id="ARBA00022692"/>
    </source>
</evidence>
<organism evidence="11">
    <name type="scientific">Grosmannia clavigera (strain kw1407 / UAMH 11150)</name>
    <name type="common">Blue stain fungus</name>
    <name type="synonym">Graphiocladiella clavigera</name>
    <dbReference type="NCBI Taxonomy" id="655863"/>
    <lineage>
        <taxon>Eukaryota</taxon>
        <taxon>Fungi</taxon>
        <taxon>Dikarya</taxon>
        <taxon>Ascomycota</taxon>
        <taxon>Pezizomycotina</taxon>
        <taxon>Sordariomycetes</taxon>
        <taxon>Sordariomycetidae</taxon>
        <taxon>Ophiostomatales</taxon>
        <taxon>Ophiostomataceae</taxon>
        <taxon>Leptographium</taxon>
    </lineage>
</organism>
<proteinExistence type="predicted"/>
<evidence type="ECO:0000256" key="4">
    <source>
        <dbReference type="ARBA" id="ARBA00022723"/>
    </source>
</evidence>
<dbReference type="Gene3D" id="1.20.1300.10">
    <property type="entry name" value="Fumarate reductase/succinate dehydrogenase, transmembrane subunit"/>
    <property type="match status" value="1"/>
</dbReference>
<dbReference type="HOGENOM" id="CLU_446210_0_0_1"/>
<dbReference type="PANTHER" id="PTHR10978">
    <property type="entry name" value="SUCCINATE DEHYDROGENASE CYTOCHROME B560 SUBUNIT"/>
    <property type="match status" value="1"/>
</dbReference>
<dbReference type="RefSeq" id="XP_014171729.1">
    <property type="nucleotide sequence ID" value="XM_014316254.1"/>
</dbReference>
<comment type="subcellular location">
    <subcellularLocation>
        <location evidence="1">Membrane</location>
    </subcellularLocation>
</comment>
<evidence type="ECO:0000256" key="2">
    <source>
        <dbReference type="ARBA" id="ARBA00022617"/>
    </source>
</evidence>
<dbReference type="AlphaFoldDB" id="F0XJN7"/>
<dbReference type="EMBL" id="GL629782">
    <property type="protein sequence ID" value="EFX02247.1"/>
    <property type="molecule type" value="Genomic_DNA"/>
</dbReference>
<feature type="transmembrane region" description="Helical" evidence="9">
    <location>
        <begin position="515"/>
        <end position="536"/>
    </location>
</feature>
<dbReference type="OrthoDB" id="588261at2759"/>
<protein>
    <submittedName>
        <fullName evidence="10">Succinate dehydrogenase cytochrome b560 subunit</fullName>
    </submittedName>
</protein>
<dbReference type="STRING" id="655863.F0XJN7"/>
<dbReference type="InterPro" id="IPR034804">
    <property type="entry name" value="SQR/QFR_C/D"/>
</dbReference>
<feature type="region of interest" description="Disordered" evidence="8">
    <location>
        <begin position="82"/>
        <end position="162"/>
    </location>
</feature>
<sequence>MVYPYSYPTQPTPVYQYAPGHGSTSTGHGVRQHQTTASTTYPLVYSTPSAPLYYPRVPAGPMPALPPYTYYPQHVSSGMYGPAAPPHYQQQSGGGVFNRWPGAPEEEEVRAEDRTRRRSRRGHRSRQERGHRSHSPSRSGGSNSYYDSRDGGYANENEGEDDDVVFRLHDDVFYDEDDEEHVDTRLRAHNLAVAGREEVAYGRGDNDDDDDEADDVGELVREVAVHPGGSGRVVLHVDSEPPRLTSFRVSARRMRSEARSWTQVCHRGTNACDTTVADETAVAGMYWLLRVLHDEPEVRADGASGHQDHHAYEARLHNLVVQGAVPVPRELPARVLAYVVMFGQQLGALGRPGSMGGGGRPSSRLRTQSEAWLWAIMSRRRDRHVLDASAVDDWPFLLYASRSLDNQDLVRRCLQMLTWDRQRNDWLTMNAQRVGVMALRRAAAKPSVFSPQVARALALRAVQTRSFTTEKLTPEQANALLASQRLQRPVSPHLDIYDKRQIYFGASILHRFTGLTYAGLLYGGSLAYLAAPLLGWHLESQSLVTFAAGLPLALKGVAKFALAWPLAFHFFNGARHLVWDAAVGFSKAEIAKGTTAIWVLSVVSSLGLAFLW</sequence>
<evidence type="ECO:0000256" key="1">
    <source>
        <dbReference type="ARBA" id="ARBA00004370"/>
    </source>
</evidence>
<dbReference type="GO" id="GO:0006099">
    <property type="term" value="P:tricarboxylic acid cycle"/>
    <property type="evidence" value="ECO:0007669"/>
    <property type="project" value="InterPro"/>
</dbReference>
<dbReference type="GO" id="GO:0006121">
    <property type="term" value="P:mitochondrial electron transport, succinate to ubiquinone"/>
    <property type="evidence" value="ECO:0007669"/>
    <property type="project" value="TreeGrafter"/>
</dbReference>
<feature type="transmembrane region" description="Helical" evidence="9">
    <location>
        <begin position="543"/>
        <end position="570"/>
    </location>
</feature>
<keyword evidence="7 9" id="KW-0472">Membrane</keyword>
<evidence type="ECO:0000256" key="9">
    <source>
        <dbReference type="SAM" id="Phobius"/>
    </source>
</evidence>
<dbReference type="Proteomes" id="UP000007796">
    <property type="component" value="Unassembled WGS sequence"/>
</dbReference>
<dbReference type="GO" id="GO:0009055">
    <property type="term" value="F:electron transfer activity"/>
    <property type="evidence" value="ECO:0007669"/>
    <property type="project" value="InterPro"/>
</dbReference>
<dbReference type="eggNOG" id="KOG0449">
    <property type="taxonomic scope" value="Eukaryota"/>
</dbReference>
<evidence type="ECO:0000256" key="8">
    <source>
        <dbReference type="SAM" id="MobiDB-lite"/>
    </source>
</evidence>
<dbReference type="GeneID" id="25975269"/>
<keyword evidence="4" id="KW-0479">Metal-binding</keyword>
<dbReference type="InParanoid" id="F0XJN7"/>
<dbReference type="InterPro" id="IPR000701">
    <property type="entry name" value="SuccDH_FuR_B_TM-su"/>
</dbReference>
<keyword evidence="3 9" id="KW-0812">Transmembrane</keyword>
<gene>
    <name evidence="10" type="ORF">CMQ_2296</name>
</gene>
<evidence type="ECO:0000313" key="11">
    <source>
        <dbReference type="Proteomes" id="UP000007796"/>
    </source>
</evidence>
<dbReference type="GO" id="GO:0046872">
    <property type="term" value="F:metal ion binding"/>
    <property type="evidence" value="ECO:0007669"/>
    <property type="project" value="UniProtKB-KW"/>
</dbReference>
<keyword evidence="11" id="KW-1185">Reference proteome</keyword>
<name>F0XJN7_GROCL</name>
<evidence type="ECO:0000313" key="10">
    <source>
        <dbReference type="EMBL" id="EFX02247.1"/>
    </source>
</evidence>
<dbReference type="CDD" id="cd03499">
    <property type="entry name" value="SQR_TypeC_SdhC"/>
    <property type="match status" value="1"/>
</dbReference>
<keyword evidence="6" id="KW-0408">Iron</keyword>
<evidence type="ECO:0000256" key="6">
    <source>
        <dbReference type="ARBA" id="ARBA00023004"/>
    </source>
</evidence>
<reference evidence="10 11" key="1">
    <citation type="journal article" date="2011" name="Proc. Natl. Acad. Sci. U.S.A.">
        <title>Genome and transcriptome analyses of the mountain pine beetle-fungal symbiont Grosmannia clavigera, a lodgepole pine pathogen.</title>
        <authorList>
            <person name="DiGuistini S."/>
            <person name="Wang Y."/>
            <person name="Liao N.Y."/>
            <person name="Taylor G."/>
            <person name="Tanguay P."/>
            <person name="Feau N."/>
            <person name="Henrissat B."/>
            <person name="Chan S.K."/>
            <person name="Hesse-Orce U."/>
            <person name="Alamouti S.M."/>
            <person name="Tsui C.K.M."/>
            <person name="Docking R.T."/>
            <person name="Levasseur A."/>
            <person name="Haridas S."/>
            <person name="Robertson G."/>
            <person name="Birol I."/>
            <person name="Holt R.A."/>
            <person name="Marra M.A."/>
            <person name="Hamelin R.C."/>
            <person name="Hirst M."/>
            <person name="Jones S.J.M."/>
            <person name="Bohlmann J."/>
            <person name="Breuil C."/>
        </authorList>
    </citation>
    <scope>NUCLEOTIDE SEQUENCE [LARGE SCALE GENOMIC DNA]</scope>
    <source>
        <strain evidence="11">kw1407 / UAMH 11150</strain>
    </source>
</reference>
<dbReference type="SUPFAM" id="SSF81343">
    <property type="entry name" value="Fumarate reductase respiratory complex transmembrane subunits"/>
    <property type="match status" value="1"/>
</dbReference>
<keyword evidence="5 9" id="KW-1133">Transmembrane helix</keyword>